<evidence type="ECO:0000313" key="1">
    <source>
        <dbReference type="EMBL" id="QDL08787.1"/>
    </source>
</evidence>
<dbReference type="RefSeq" id="WP_169263769.1">
    <property type="nucleotide sequence ID" value="NZ_CAWOXK010000001.1"/>
</dbReference>
<dbReference type="EMBL" id="CP030118">
    <property type="protein sequence ID" value="QDL08787.1"/>
    <property type="molecule type" value="Genomic_DNA"/>
</dbReference>
<dbReference type="KEGG" id="bsen:DP114_13585"/>
<name>A0A856MI27_9CYAN</name>
<keyword evidence="2" id="KW-1185">Reference proteome</keyword>
<protein>
    <submittedName>
        <fullName evidence="1">Uncharacterized protein</fullName>
    </submittedName>
</protein>
<sequence length="78" mass="8532">MNTLKTFAITIIAVTLGTQNPSAALVNKPVSHQNLVFVAPKQSDLIFVIPLNAPQRNKLWVKSPNSHLLGTKAKERNS</sequence>
<dbReference type="AlphaFoldDB" id="A0A856MI27"/>
<dbReference type="Proteomes" id="UP000503129">
    <property type="component" value="Chromosome"/>
</dbReference>
<evidence type="ECO:0000313" key="2">
    <source>
        <dbReference type="Proteomes" id="UP000503129"/>
    </source>
</evidence>
<reference evidence="1 2" key="1">
    <citation type="submission" date="2018-06" db="EMBL/GenBank/DDBJ databases">
        <title>Comparative genomics of Brasilonema spp. strains.</title>
        <authorList>
            <person name="Alvarenga D.O."/>
            <person name="Fiore M.F."/>
            <person name="Varani A.M."/>
        </authorList>
    </citation>
    <scope>NUCLEOTIDE SEQUENCE [LARGE SCALE GENOMIC DNA]</scope>
    <source>
        <strain evidence="1 2">CENA114</strain>
    </source>
</reference>
<proteinExistence type="predicted"/>
<organism evidence="1 2">
    <name type="scientific">Brasilonema sennae CENA114</name>
    <dbReference type="NCBI Taxonomy" id="415709"/>
    <lineage>
        <taxon>Bacteria</taxon>
        <taxon>Bacillati</taxon>
        <taxon>Cyanobacteriota</taxon>
        <taxon>Cyanophyceae</taxon>
        <taxon>Nostocales</taxon>
        <taxon>Scytonemataceae</taxon>
        <taxon>Brasilonema</taxon>
        <taxon>Bromeliae group (in: Brasilonema)</taxon>
    </lineage>
</organism>
<gene>
    <name evidence="1" type="ORF">DP114_13585</name>
</gene>
<accession>A0A856MI27</accession>